<evidence type="ECO:0000256" key="2">
    <source>
        <dbReference type="SAM" id="SignalP"/>
    </source>
</evidence>
<gene>
    <name evidence="3" type="ORF">DL89DRAFT_319371</name>
</gene>
<feature type="region of interest" description="Disordered" evidence="1">
    <location>
        <begin position="121"/>
        <end position="168"/>
    </location>
</feature>
<sequence>MTRSDTGVFGLLSPLAALTGALDMLEYTPSSSMVLQRLIAAEPPYARLLRRLGLYDLPTLPQHAVQQATAKPERVAGSRVMAHVNDALGESARWASMDRIEEHEGVERLFRKPHGFMRSYQSTTRTRADGAVETREVTWQNGRREETVTVRYPPGTGIPDESHKRVTE</sequence>
<evidence type="ECO:0000313" key="3">
    <source>
        <dbReference type="EMBL" id="ORX73594.1"/>
    </source>
</evidence>
<protein>
    <submittedName>
        <fullName evidence="3">Uncharacterized protein</fullName>
    </submittedName>
</protein>
<organism evidence="3 4">
    <name type="scientific">Linderina pennispora</name>
    <dbReference type="NCBI Taxonomy" id="61395"/>
    <lineage>
        <taxon>Eukaryota</taxon>
        <taxon>Fungi</taxon>
        <taxon>Fungi incertae sedis</taxon>
        <taxon>Zoopagomycota</taxon>
        <taxon>Kickxellomycotina</taxon>
        <taxon>Kickxellomycetes</taxon>
        <taxon>Kickxellales</taxon>
        <taxon>Kickxellaceae</taxon>
        <taxon>Linderina</taxon>
    </lineage>
</organism>
<feature type="signal peptide" evidence="2">
    <location>
        <begin position="1"/>
        <end position="21"/>
    </location>
</feature>
<comment type="caution">
    <text evidence="3">The sequence shown here is derived from an EMBL/GenBank/DDBJ whole genome shotgun (WGS) entry which is preliminary data.</text>
</comment>
<dbReference type="AlphaFoldDB" id="A0A1Y1WKH1"/>
<reference evidence="3 4" key="1">
    <citation type="submission" date="2016-07" db="EMBL/GenBank/DDBJ databases">
        <title>Pervasive Adenine N6-methylation of Active Genes in Fungi.</title>
        <authorList>
            <consortium name="DOE Joint Genome Institute"/>
            <person name="Mondo S.J."/>
            <person name="Dannebaum R.O."/>
            <person name="Kuo R.C."/>
            <person name="Labutti K."/>
            <person name="Haridas S."/>
            <person name="Kuo A."/>
            <person name="Salamov A."/>
            <person name="Ahrendt S.R."/>
            <person name="Lipzen A."/>
            <person name="Sullivan W."/>
            <person name="Andreopoulos W.B."/>
            <person name="Clum A."/>
            <person name="Lindquist E."/>
            <person name="Daum C."/>
            <person name="Ramamoorthy G.K."/>
            <person name="Gryganskyi A."/>
            <person name="Culley D."/>
            <person name="Magnuson J.K."/>
            <person name="James T.Y."/>
            <person name="O'Malley M.A."/>
            <person name="Stajich J.E."/>
            <person name="Spatafora J.W."/>
            <person name="Visel A."/>
            <person name="Grigoriev I.V."/>
        </authorList>
    </citation>
    <scope>NUCLEOTIDE SEQUENCE [LARGE SCALE GENOMIC DNA]</scope>
    <source>
        <strain evidence="3 4">ATCC 12442</strain>
    </source>
</reference>
<accession>A0A1Y1WKH1</accession>
<dbReference type="EMBL" id="MCFD01000001">
    <property type="protein sequence ID" value="ORX73594.1"/>
    <property type="molecule type" value="Genomic_DNA"/>
</dbReference>
<dbReference type="RefSeq" id="XP_040746805.1">
    <property type="nucleotide sequence ID" value="XM_040891124.1"/>
</dbReference>
<dbReference type="GeneID" id="63807772"/>
<feature type="chain" id="PRO_5012123997" evidence="2">
    <location>
        <begin position="22"/>
        <end position="168"/>
    </location>
</feature>
<proteinExistence type="predicted"/>
<feature type="compositionally biased region" description="Basic and acidic residues" evidence="1">
    <location>
        <begin position="126"/>
        <end position="148"/>
    </location>
</feature>
<evidence type="ECO:0000313" key="4">
    <source>
        <dbReference type="Proteomes" id="UP000193922"/>
    </source>
</evidence>
<name>A0A1Y1WKH1_9FUNG</name>
<dbReference type="Proteomes" id="UP000193922">
    <property type="component" value="Unassembled WGS sequence"/>
</dbReference>
<keyword evidence="2" id="KW-0732">Signal</keyword>
<dbReference type="OrthoDB" id="5562606at2759"/>
<keyword evidence="4" id="KW-1185">Reference proteome</keyword>
<evidence type="ECO:0000256" key="1">
    <source>
        <dbReference type="SAM" id="MobiDB-lite"/>
    </source>
</evidence>